<dbReference type="Proteomes" id="UP001281761">
    <property type="component" value="Unassembled WGS sequence"/>
</dbReference>
<feature type="region of interest" description="Disordered" evidence="1">
    <location>
        <begin position="1"/>
        <end position="39"/>
    </location>
</feature>
<reference evidence="2 3" key="1">
    <citation type="journal article" date="2022" name="bioRxiv">
        <title>Genomics of Preaxostyla Flagellates Illuminates Evolutionary Transitions and the Path Towards Mitochondrial Loss.</title>
        <authorList>
            <person name="Novak L.V.F."/>
            <person name="Treitli S.C."/>
            <person name="Pyrih J."/>
            <person name="Halakuc P."/>
            <person name="Pipaliya S.V."/>
            <person name="Vacek V."/>
            <person name="Brzon O."/>
            <person name="Soukal P."/>
            <person name="Eme L."/>
            <person name="Dacks J.B."/>
            <person name="Karnkowska A."/>
            <person name="Elias M."/>
            <person name="Hampl V."/>
        </authorList>
    </citation>
    <scope>NUCLEOTIDE SEQUENCE [LARGE SCALE GENOMIC DNA]</scope>
    <source>
        <strain evidence="2">NAU3</strain>
        <tissue evidence="2">Gut</tissue>
    </source>
</reference>
<accession>A0ABQ9XQ67</accession>
<proteinExistence type="predicted"/>
<evidence type="ECO:0000313" key="3">
    <source>
        <dbReference type="Proteomes" id="UP001281761"/>
    </source>
</evidence>
<evidence type="ECO:0000313" key="2">
    <source>
        <dbReference type="EMBL" id="KAK2954576.1"/>
    </source>
</evidence>
<dbReference type="EMBL" id="JARBJD010000076">
    <property type="protein sequence ID" value="KAK2954576.1"/>
    <property type="molecule type" value="Genomic_DNA"/>
</dbReference>
<keyword evidence="3" id="KW-1185">Reference proteome</keyword>
<sequence>MSQSEVVEIPYHLIADPNAPEVSPSGSGQANPQDTRRNITVPGTHTIYDLYNELIQTLRDTHRFITIQFPCTVPEPNPNGEHEEDHQNPSHTERAPEWKDLVGHSGYQYDPSLKIEDLQSCWPRQEVHTKLQPIQVVAIPKDRVETLPHLADETEEQLKSRLHLMGSMYDLFYAQRKGRVIWMPTLDSQFETPRKVWIRSCWQEFQIGIIANFMRIHSKKTYKKKDLKKLKKRYFADKCHQPSTDDTELWKSIQETPEWIARDGADVSPFRGLINSETLIDNDCCKAFYLNGQPGTGKSLMLLYLIHCLMKEVDKVVCIFSSSMLSSRFSTFSQTCQ</sequence>
<feature type="region of interest" description="Disordered" evidence="1">
    <location>
        <begin position="72"/>
        <end position="93"/>
    </location>
</feature>
<organism evidence="2 3">
    <name type="scientific">Blattamonas nauphoetae</name>
    <dbReference type="NCBI Taxonomy" id="2049346"/>
    <lineage>
        <taxon>Eukaryota</taxon>
        <taxon>Metamonada</taxon>
        <taxon>Preaxostyla</taxon>
        <taxon>Oxymonadida</taxon>
        <taxon>Blattamonas</taxon>
    </lineage>
</organism>
<name>A0ABQ9XQ67_9EUKA</name>
<gene>
    <name evidence="2" type="ORF">BLNAU_10427</name>
</gene>
<feature type="compositionally biased region" description="Basic and acidic residues" evidence="1">
    <location>
        <begin position="80"/>
        <end position="93"/>
    </location>
</feature>
<evidence type="ECO:0000256" key="1">
    <source>
        <dbReference type="SAM" id="MobiDB-lite"/>
    </source>
</evidence>
<protein>
    <submittedName>
        <fullName evidence="2">Uncharacterized protein</fullName>
    </submittedName>
</protein>
<feature type="compositionally biased region" description="Polar residues" evidence="1">
    <location>
        <begin position="24"/>
        <end position="33"/>
    </location>
</feature>
<comment type="caution">
    <text evidence="2">The sequence shown here is derived from an EMBL/GenBank/DDBJ whole genome shotgun (WGS) entry which is preliminary data.</text>
</comment>